<organism evidence="2 3">
    <name type="scientific">Intoshia linei</name>
    <dbReference type="NCBI Taxonomy" id="1819745"/>
    <lineage>
        <taxon>Eukaryota</taxon>
        <taxon>Metazoa</taxon>
        <taxon>Spiralia</taxon>
        <taxon>Lophotrochozoa</taxon>
        <taxon>Mesozoa</taxon>
        <taxon>Orthonectida</taxon>
        <taxon>Rhopaluridae</taxon>
        <taxon>Intoshia</taxon>
    </lineage>
</organism>
<accession>A0A177B5P0</accession>
<reference evidence="2 3" key="1">
    <citation type="submission" date="2016-04" db="EMBL/GenBank/DDBJ databases">
        <title>The genome of Intoshia linei affirms orthonectids as highly simplified spiralians.</title>
        <authorList>
            <person name="Mikhailov K.V."/>
            <person name="Slusarev G.S."/>
            <person name="Nikitin M.A."/>
            <person name="Logacheva M.D."/>
            <person name="Penin A."/>
            <person name="Aleoshin V."/>
            <person name="Panchin Y.V."/>
        </authorList>
    </citation>
    <scope>NUCLEOTIDE SEQUENCE [LARGE SCALE GENOMIC DNA]</scope>
    <source>
        <strain evidence="2">Intl2013</strain>
        <tissue evidence="2">Whole animal</tissue>
    </source>
</reference>
<keyword evidence="1" id="KW-1133">Transmembrane helix</keyword>
<gene>
    <name evidence="2" type="ORF">A3Q56_02676</name>
</gene>
<evidence type="ECO:0000313" key="3">
    <source>
        <dbReference type="Proteomes" id="UP000078046"/>
    </source>
</evidence>
<proteinExistence type="predicted"/>
<keyword evidence="1" id="KW-0472">Membrane</keyword>
<keyword evidence="3" id="KW-1185">Reference proteome</keyword>
<comment type="caution">
    <text evidence="2">The sequence shown here is derived from an EMBL/GenBank/DDBJ whole genome shotgun (WGS) entry which is preliminary data.</text>
</comment>
<dbReference type="EMBL" id="LWCA01000258">
    <property type="protein sequence ID" value="OAF69589.1"/>
    <property type="molecule type" value="Genomic_DNA"/>
</dbReference>
<feature type="transmembrane region" description="Helical" evidence="1">
    <location>
        <begin position="137"/>
        <end position="158"/>
    </location>
</feature>
<name>A0A177B5P0_9BILA</name>
<evidence type="ECO:0000313" key="2">
    <source>
        <dbReference type="EMBL" id="OAF69589.1"/>
    </source>
</evidence>
<evidence type="ECO:0000256" key="1">
    <source>
        <dbReference type="SAM" id="Phobius"/>
    </source>
</evidence>
<dbReference type="Proteomes" id="UP000078046">
    <property type="component" value="Unassembled WGS sequence"/>
</dbReference>
<dbReference type="AlphaFoldDB" id="A0A177B5P0"/>
<protein>
    <submittedName>
        <fullName evidence="2">Uncharacterized protein</fullName>
    </submittedName>
</protein>
<sequence>MQNENDLTSSFDLLQQKWGWDKLDWKAVNLLLLKFKWNLIDLMVRISWNICKQFNIIQMQLIKNLYPTMATISGDVNHLRLGKQKYSPLKFYHTQDKSKTSKSISNSILTDYNLNDTFKKIARQQIKRQRSLRNRRACICVFAFLALMASVAGCLIFIEIFRVNVTSLNDRSNVLFFCWKINAIIIGSKCKQLHENGKTALAELVVSDSFFSNNQNTKLNDTKVTEKLSNVINNLNFNKSGNENSNFKINDIYMMKLMDQTFSVYKFPVIFSKDFCNYVNRKFNKTLFYSCKVVQNSHYVEVRLDKKCLKMMILSDGLMPQSKGSELVWVERYEHHTKSYVENRKIKSNKLACKSAATLNVLESKEKNSEIFNDILYSILYKSIETLNIPSYDKVSSNPKKYVDQHHKDSHIAHSDCSGNVFCQIIRGDYDDVLLEYYKNVQNDSEHVYDLKSKLFRSIYYPELINYKDEKFDFNLNNLVRKYLEIVILKNFNYFKDNNLKAHEEAVLFLMDVNAIPETLVPVYQDGKKILNVLSQKCQFYDYWCRLNYEQSLVYYYDPSSSSENVLLDYVKKERLYSDPNWSKLLLILSQYSQNKFILNNEEENKKLNKSRKTAEEDCLWWQFDCNLHNFQPIIPIETIFKNDTNTT</sequence>
<keyword evidence="1" id="KW-0812">Transmembrane</keyword>